<feature type="chain" id="PRO_5012261795" evidence="1">
    <location>
        <begin position="28"/>
        <end position="287"/>
    </location>
</feature>
<dbReference type="EMBL" id="MVGT01002861">
    <property type="protein sequence ID" value="OVA06314.1"/>
    <property type="molecule type" value="Genomic_DNA"/>
</dbReference>
<dbReference type="PANTHER" id="PTHR33935:SF22">
    <property type="entry name" value="OS10G0149400 PROTEIN"/>
    <property type="match status" value="1"/>
</dbReference>
<sequence length="287" mass="32282">MWVLSVCRGAFLGFSVTLLLVVAFCYGDDKIVDVVGIVECADCMQNNIKISDIFSELQVSIECKVADGDHQLKTIGVGQLDEEGKFKVTLPKEMVKDEDGHLMEECFAKLIPSAGSNVPCPIATENVQEAYSKIILIKSKEEENNIKHYTYGTAGKLAFSQLTCSKSSSTSSSSSSSSSSIFKNLKFFHHLKHHHPWHKPLPKFHIPPKVLHKKPDLPIIKKKPLLPPVYKKPILIPPKHKKPFLPPIPDEHQKFPIIPKIPHILKKKLIHHHLPKHHIPPKHLPHP</sequence>
<evidence type="ECO:0000313" key="2">
    <source>
        <dbReference type="EMBL" id="OVA06314.1"/>
    </source>
</evidence>
<dbReference type="PANTHER" id="PTHR33935">
    <property type="entry name" value="OS10G0148100 PROTEIN"/>
    <property type="match status" value="1"/>
</dbReference>
<evidence type="ECO:0000313" key="3">
    <source>
        <dbReference type="Proteomes" id="UP000195402"/>
    </source>
</evidence>
<proteinExistence type="predicted"/>
<dbReference type="OMA" id="YESVAMA"/>
<evidence type="ECO:0000256" key="1">
    <source>
        <dbReference type="SAM" id="SignalP"/>
    </source>
</evidence>
<accession>A0A200Q7B1</accession>
<dbReference type="InParanoid" id="A0A200Q7B1"/>
<dbReference type="AlphaFoldDB" id="A0A200Q7B1"/>
<keyword evidence="1" id="KW-0732">Signal</keyword>
<dbReference type="OrthoDB" id="692967at2759"/>
<name>A0A200Q7B1_MACCD</name>
<organism evidence="2 3">
    <name type="scientific">Macleaya cordata</name>
    <name type="common">Five-seeded plume-poppy</name>
    <name type="synonym">Bocconia cordata</name>
    <dbReference type="NCBI Taxonomy" id="56857"/>
    <lineage>
        <taxon>Eukaryota</taxon>
        <taxon>Viridiplantae</taxon>
        <taxon>Streptophyta</taxon>
        <taxon>Embryophyta</taxon>
        <taxon>Tracheophyta</taxon>
        <taxon>Spermatophyta</taxon>
        <taxon>Magnoliopsida</taxon>
        <taxon>Ranunculales</taxon>
        <taxon>Papaveraceae</taxon>
        <taxon>Papaveroideae</taxon>
        <taxon>Macleaya</taxon>
    </lineage>
</organism>
<gene>
    <name evidence="2" type="ORF">BVC80_8889g31</name>
</gene>
<dbReference type="FunCoup" id="A0A200Q7B1">
    <property type="interactions" value="9"/>
</dbReference>
<feature type="signal peptide" evidence="1">
    <location>
        <begin position="1"/>
        <end position="27"/>
    </location>
</feature>
<dbReference type="Proteomes" id="UP000195402">
    <property type="component" value="Unassembled WGS sequence"/>
</dbReference>
<dbReference type="STRING" id="56857.A0A200Q7B1"/>
<keyword evidence="3" id="KW-1185">Reference proteome</keyword>
<comment type="caution">
    <text evidence="2">The sequence shown here is derived from an EMBL/GenBank/DDBJ whole genome shotgun (WGS) entry which is preliminary data.</text>
</comment>
<protein>
    <submittedName>
        <fullName evidence="2">Pollen Ole e 1 allergen/extensin</fullName>
    </submittedName>
</protein>
<dbReference type="Pfam" id="PF01190">
    <property type="entry name" value="Pollen_Ole_e_1"/>
    <property type="match status" value="1"/>
</dbReference>
<reference evidence="2 3" key="1">
    <citation type="journal article" date="2017" name="Mol. Plant">
        <title>The Genome of Medicinal Plant Macleaya cordata Provides New Insights into Benzylisoquinoline Alkaloids Metabolism.</title>
        <authorList>
            <person name="Liu X."/>
            <person name="Liu Y."/>
            <person name="Huang P."/>
            <person name="Ma Y."/>
            <person name="Qing Z."/>
            <person name="Tang Q."/>
            <person name="Cao H."/>
            <person name="Cheng P."/>
            <person name="Zheng Y."/>
            <person name="Yuan Z."/>
            <person name="Zhou Y."/>
            <person name="Liu J."/>
            <person name="Tang Z."/>
            <person name="Zhuo Y."/>
            <person name="Zhang Y."/>
            <person name="Yu L."/>
            <person name="Huang J."/>
            <person name="Yang P."/>
            <person name="Peng Q."/>
            <person name="Zhang J."/>
            <person name="Jiang W."/>
            <person name="Zhang Z."/>
            <person name="Lin K."/>
            <person name="Ro D.K."/>
            <person name="Chen X."/>
            <person name="Xiong X."/>
            <person name="Shang Y."/>
            <person name="Huang S."/>
            <person name="Zeng J."/>
        </authorList>
    </citation>
    <scope>NUCLEOTIDE SEQUENCE [LARGE SCALE GENOMIC DNA]</scope>
    <source>
        <strain evidence="3">cv. BLH2017</strain>
        <tissue evidence="2">Root</tissue>
    </source>
</reference>